<evidence type="ECO:0000256" key="1">
    <source>
        <dbReference type="ARBA" id="ARBA00022527"/>
    </source>
</evidence>
<dbReference type="Gene3D" id="1.10.510.10">
    <property type="entry name" value="Transferase(Phosphotransferase) domain 1"/>
    <property type="match status" value="1"/>
</dbReference>
<keyword evidence="1" id="KW-0723">Serine/threonine-protein kinase</keyword>
<keyword evidence="2" id="KW-0808">Transferase</keyword>
<protein>
    <recommendedName>
        <fullName evidence="12">Calcium-dependent protein kinase</fullName>
    </recommendedName>
</protein>
<evidence type="ECO:0000259" key="8">
    <source>
        <dbReference type="PROSITE" id="PS50011"/>
    </source>
</evidence>
<evidence type="ECO:0000256" key="3">
    <source>
        <dbReference type="ARBA" id="ARBA00022741"/>
    </source>
</evidence>
<keyword evidence="3" id="KW-0547">Nucleotide-binding</keyword>
<name>A0A7J7NPI4_9MAGN</name>
<accession>A0A7J7NPI4</accession>
<dbReference type="InterPro" id="IPR011992">
    <property type="entry name" value="EF-hand-dom_pair"/>
</dbReference>
<dbReference type="PANTHER" id="PTHR24349">
    <property type="entry name" value="SERINE/THREONINE-PROTEIN KINASE"/>
    <property type="match status" value="1"/>
</dbReference>
<dbReference type="PROSITE" id="PS50222">
    <property type="entry name" value="EF_HAND_2"/>
    <property type="match status" value="1"/>
</dbReference>
<feature type="domain" description="EF-hand" evidence="9">
    <location>
        <begin position="182"/>
        <end position="217"/>
    </location>
</feature>
<dbReference type="SUPFAM" id="SSF47473">
    <property type="entry name" value="EF-hand"/>
    <property type="match status" value="1"/>
</dbReference>
<evidence type="ECO:0000256" key="4">
    <source>
        <dbReference type="ARBA" id="ARBA00022777"/>
    </source>
</evidence>
<feature type="domain" description="Protein kinase" evidence="8">
    <location>
        <begin position="58"/>
        <end position="261"/>
    </location>
</feature>
<dbReference type="Gene3D" id="3.30.200.20">
    <property type="entry name" value="Phosphorylase Kinase, domain 1"/>
    <property type="match status" value="1"/>
</dbReference>
<dbReference type="InterPro" id="IPR011009">
    <property type="entry name" value="Kinase-like_dom_sf"/>
</dbReference>
<evidence type="ECO:0000256" key="5">
    <source>
        <dbReference type="ARBA" id="ARBA00022840"/>
    </source>
</evidence>
<keyword evidence="11" id="KW-1185">Reference proteome</keyword>
<dbReference type="SUPFAM" id="SSF56112">
    <property type="entry name" value="Protein kinase-like (PK-like)"/>
    <property type="match status" value="1"/>
</dbReference>
<dbReference type="OrthoDB" id="40902at2759"/>
<comment type="caution">
    <text evidence="10">The sequence shown here is derived from an EMBL/GenBank/DDBJ whole genome shotgun (WGS) entry which is preliminary data.</text>
</comment>
<dbReference type="Proteomes" id="UP000541444">
    <property type="component" value="Unassembled WGS sequence"/>
</dbReference>
<evidence type="ECO:0000256" key="2">
    <source>
        <dbReference type="ARBA" id="ARBA00022679"/>
    </source>
</evidence>
<organism evidence="10 11">
    <name type="scientific">Kingdonia uniflora</name>
    <dbReference type="NCBI Taxonomy" id="39325"/>
    <lineage>
        <taxon>Eukaryota</taxon>
        <taxon>Viridiplantae</taxon>
        <taxon>Streptophyta</taxon>
        <taxon>Embryophyta</taxon>
        <taxon>Tracheophyta</taxon>
        <taxon>Spermatophyta</taxon>
        <taxon>Magnoliopsida</taxon>
        <taxon>Ranunculales</taxon>
        <taxon>Circaeasteraceae</taxon>
        <taxon>Kingdonia</taxon>
    </lineage>
</organism>
<sequence length="261" mass="29229">MGNYCVRPPVVQSDDQQRKKGKKKANPFSVDYGLNNGGGGRKLLVLSDPTGRDIGISYELGKELGRGEFRITYLCIGDTFAYKSTSKKKLRTVVDIEDVRREVEVMKHLPPHPNIVRLKDTYEDEVAVHLVIELCKGGELYDRIVMRGNYTKRAAAVVTKTIVEVVQVCLLSSVGAEHLSVEEVAGIKESFQMMDVNNNGKITLGERLDSLHSNRIIHRGMKPQNILIGAGYILKLCYIGFFSVTPFYFILFRDAILCIST</sequence>
<feature type="transmembrane region" description="Helical" evidence="7">
    <location>
        <begin position="226"/>
        <end position="251"/>
    </location>
</feature>
<evidence type="ECO:0000256" key="6">
    <source>
        <dbReference type="SAM" id="MobiDB-lite"/>
    </source>
</evidence>
<dbReference type="InterPro" id="IPR000719">
    <property type="entry name" value="Prot_kinase_dom"/>
</dbReference>
<keyword evidence="7" id="KW-1133">Transmembrane helix</keyword>
<keyword evidence="7" id="KW-0472">Membrane</keyword>
<keyword evidence="4" id="KW-0418">Kinase</keyword>
<dbReference type="AlphaFoldDB" id="A0A7J7NPI4"/>
<dbReference type="GO" id="GO:0004674">
    <property type="term" value="F:protein serine/threonine kinase activity"/>
    <property type="evidence" value="ECO:0007669"/>
    <property type="project" value="UniProtKB-KW"/>
</dbReference>
<evidence type="ECO:0000259" key="9">
    <source>
        <dbReference type="PROSITE" id="PS50222"/>
    </source>
</evidence>
<keyword evidence="7" id="KW-0812">Transmembrane</keyword>
<dbReference type="PROSITE" id="PS50011">
    <property type="entry name" value="PROTEIN_KINASE_DOM"/>
    <property type="match status" value="1"/>
</dbReference>
<evidence type="ECO:0000256" key="7">
    <source>
        <dbReference type="SAM" id="Phobius"/>
    </source>
</evidence>
<evidence type="ECO:0008006" key="12">
    <source>
        <dbReference type="Google" id="ProtNLM"/>
    </source>
</evidence>
<dbReference type="InterPro" id="IPR002048">
    <property type="entry name" value="EF_hand_dom"/>
</dbReference>
<dbReference type="SMART" id="SM00220">
    <property type="entry name" value="S_TKc"/>
    <property type="match status" value="1"/>
</dbReference>
<dbReference type="GO" id="GO:0005509">
    <property type="term" value="F:calcium ion binding"/>
    <property type="evidence" value="ECO:0007669"/>
    <property type="project" value="InterPro"/>
</dbReference>
<keyword evidence="5" id="KW-0067">ATP-binding</keyword>
<dbReference type="EMBL" id="JACGCM010000677">
    <property type="protein sequence ID" value="KAF6168838.1"/>
    <property type="molecule type" value="Genomic_DNA"/>
</dbReference>
<feature type="region of interest" description="Disordered" evidence="6">
    <location>
        <begin position="1"/>
        <end position="27"/>
    </location>
</feature>
<dbReference type="Pfam" id="PF00069">
    <property type="entry name" value="Pkinase"/>
    <property type="match status" value="1"/>
</dbReference>
<gene>
    <name evidence="10" type="ORF">GIB67_042145</name>
</gene>
<reference evidence="10 11" key="1">
    <citation type="journal article" date="2020" name="IScience">
        <title>Genome Sequencing of the Endangered Kingdonia uniflora (Circaeasteraceae, Ranunculales) Reveals Potential Mechanisms of Evolutionary Specialization.</title>
        <authorList>
            <person name="Sun Y."/>
            <person name="Deng T."/>
            <person name="Zhang A."/>
            <person name="Moore M.J."/>
            <person name="Landis J.B."/>
            <person name="Lin N."/>
            <person name="Zhang H."/>
            <person name="Zhang X."/>
            <person name="Huang J."/>
            <person name="Zhang X."/>
            <person name="Sun H."/>
            <person name="Wang H."/>
        </authorList>
    </citation>
    <scope>NUCLEOTIDE SEQUENCE [LARGE SCALE GENOMIC DNA]</scope>
    <source>
        <strain evidence="10">TB1705</strain>
        <tissue evidence="10">Leaf</tissue>
    </source>
</reference>
<evidence type="ECO:0000313" key="10">
    <source>
        <dbReference type="EMBL" id="KAF6168838.1"/>
    </source>
</evidence>
<evidence type="ECO:0000313" key="11">
    <source>
        <dbReference type="Proteomes" id="UP000541444"/>
    </source>
</evidence>
<proteinExistence type="predicted"/>
<dbReference type="Gene3D" id="1.10.238.10">
    <property type="entry name" value="EF-hand"/>
    <property type="match status" value="1"/>
</dbReference>
<dbReference type="GO" id="GO:0005524">
    <property type="term" value="F:ATP binding"/>
    <property type="evidence" value="ECO:0007669"/>
    <property type="project" value="UniProtKB-KW"/>
</dbReference>
<dbReference type="InterPro" id="IPR050205">
    <property type="entry name" value="CDPK_Ser/Thr_kinases"/>
</dbReference>